<dbReference type="AlphaFoldDB" id="A0A8J2JKP5"/>
<name>A0A8J2JKP5_9HEXA</name>
<evidence type="ECO:0000313" key="1">
    <source>
        <dbReference type="EMBL" id="CAG7721796.1"/>
    </source>
</evidence>
<dbReference type="Proteomes" id="UP000708208">
    <property type="component" value="Unassembled WGS sequence"/>
</dbReference>
<proteinExistence type="predicted"/>
<gene>
    <name evidence="1" type="ORF">AFUS01_LOCUS10987</name>
</gene>
<sequence>MDANKTASSHENAHSEFGLFRSFLAFSKNVLGWSKLDSANREAQLGTVTGIYNQRLKVTIQYEVPTV</sequence>
<protein>
    <submittedName>
        <fullName evidence="1">Uncharacterized protein</fullName>
    </submittedName>
</protein>
<comment type="caution">
    <text evidence="1">The sequence shown here is derived from an EMBL/GenBank/DDBJ whole genome shotgun (WGS) entry which is preliminary data.</text>
</comment>
<keyword evidence="2" id="KW-1185">Reference proteome</keyword>
<accession>A0A8J2JKP5</accession>
<dbReference type="EMBL" id="CAJVCH010083012">
    <property type="protein sequence ID" value="CAG7721796.1"/>
    <property type="molecule type" value="Genomic_DNA"/>
</dbReference>
<evidence type="ECO:0000313" key="2">
    <source>
        <dbReference type="Proteomes" id="UP000708208"/>
    </source>
</evidence>
<organism evidence="1 2">
    <name type="scientific">Allacma fusca</name>
    <dbReference type="NCBI Taxonomy" id="39272"/>
    <lineage>
        <taxon>Eukaryota</taxon>
        <taxon>Metazoa</taxon>
        <taxon>Ecdysozoa</taxon>
        <taxon>Arthropoda</taxon>
        <taxon>Hexapoda</taxon>
        <taxon>Collembola</taxon>
        <taxon>Symphypleona</taxon>
        <taxon>Sminthuridae</taxon>
        <taxon>Allacma</taxon>
    </lineage>
</organism>
<reference evidence="1" key="1">
    <citation type="submission" date="2021-06" db="EMBL/GenBank/DDBJ databases">
        <authorList>
            <person name="Hodson N. C."/>
            <person name="Mongue J. A."/>
            <person name="Jaron S. K."/>
        </authorList>
    </citation>
    <scope>NUCLEOTIDE SEQUENCE</scope>
</reference>